<dbReference type="PANTHER" id="PTHR30485:SF2">
    <property type="entry name" value="BLL0597 PROTEIN"/>
    <property type="match status" value="1"/>
</dbReference>
<keyword evidence="4 6" id="KW-1133">Transmembrane helix</keyword>
<evidence type="ECO:0000256" key="5">
    <source>
        <dbReference type="ARBA" id="ARBA00023136"/>
    </source>
</evidence>
<feature type="transmembrane region" description="Helical" evidence="6">
    <location>
        <begin position="43"/>
        <end position="60"/>
    </location>
</feature>
<feature type="domain" description="Cytochrome b561 bacterial/Ni-hydrogenase" evidence="7">
    <location>
        <begin position="10"/>
        <end position="168"/>
    </location>
</feature>
<name>A0AA47LSN8_9GAMM</name>
<dbReference type="RefSeq" id="WP_269580385.1">
    <property type="nucleotide sequence ID" value="NZ_CP114589.1"/>
</dbReference>
<proteinExistence type="predicted"/>
<feature type="transmembrane region" description="Helical" evidence="6">
    <location>
        <begin position="140"/>
        <end position="159"/>
    </location>
</feature>
<dbReference type="GO" id="GO:0020037">
    <property type="term" value="F:heme binding"/>
    <property type="evidence" value="ECO:0007669"/>
    <property type="project" value="TreeGrafter"/>
</dbReference>
<evidence type="ECO:0000256" key="1">
    <source>
        <dbReference type="ARBA" id="ARBA00004651"/>
    </source>
</evidence>
<evidence type="ECO:0000313" key="8">
    <source>
        <dbReference type="EMBL" id="WBA10368.1"/>
    </source>
</evidence>
<keyword evidence="8" id="KW-0614">Plasmid</keyword>
<evidence type="ECO:0000256" key="6">
    <source>
        <dbReference type="SAM" id="Phobius"/>
    </source>
</evidence>
<dbReference type="InterPro" id="IPR051542">
    <property type="entry name" value="Hydrogenase_cytochrome"/>
</dbReference>
<dbReference type="SUPFAM" id="SSF81342">
    <property type="entry name" value="Transmembrane di-heme cytochromes"/>
    <property type="match status" value="1"/>
</dbReference>
<dbReference type="InterPro" id="IPR011577">
    <property type="entry name" value="Cyt_b561_bac/Ni-Hgenase"/>
</dbReference>
<dbReference type="InterPro" id="IPR016174">
    <property type="entry name" value="Di-haem_cyt_TM"/>
</dbReference>
<reference evidence="8" key="1">
    <citation type="submission" date="2022-09" db="EMBL/GenBank/DDBJ databases">
        <authorList>
            <person name="Li Z.-J."/>
        </authorList>
    </citation>
    <scope>NUCLEOTIDE SEQUENCE</scope>
    <source>
        <strain evidence="8">TGB11</strain>
        <plasmid evidence="8">unnamed</plasmid>
    </source>
</reference>
<protein>
    <submittedName>
        <fullName evidence="8">Cytochrome b/b6 domain-containing protein</fullName>
    </submittedName>
</protein>
<feature type="transmembrane region" description="Helical" evidence="6">
    <location>
        <begin position="98"/>
        <end position="120"/>
    </location>
</feature>
<dbReference type="Proteomes" id="UP001164748">
    <property type="component" value="Plasmid unnamed"/>
</dbReference>
<dbReference type="Gene3D" id="1.20.950.20">
    <property type="entry name" value="Transmembrane di-heme cytochromes, Chain C"/>
    <property type="match status" value="1"/>
</dbReference>
<dbReference type="GO" id="GO:0022904">
    <property type="term" value="P:respiratory electron transport chain"/>
    <property type="evidence" value="ECO:0007669"/>
    <property type="project" value="InterPro"/>
</dbReference>
<dbReference type="Pfam" id="PF01292">
    <property type="entry name" value="Ni_hydr_CYTB"/>
    <property type="match status" value="1"/>
</dbReference>
<dbReference type="GO" id="GO:0005886">
    <property type="term" value="C:plasma membrane"/>
    <property type="evidence" value="ECO:0007669"/>
    <property type="project" value="UniProtKB-SubCell"/>
</dbReference>
<geneLocation type="plasmid" evidence="8 9">
    <name>unnamed</name>
</geneLocation>
<keyword evidence="5 6" id="KW-0472">Membrane</keyword>
<accession>A0AA47LSN8</accession>
<dbReference type="PANTHER" id="PTHR30485">
    <property type="entry name" value="NI/FE-HYDROGENASE 1 B-TYPE CYTOCHROME SUBUNIT"/>
    <property type="match status" value="1"/>
</dbReference>
<gene>
    <name evidence="8" type="ORF">N8M53_13505</name>
</gene>
<sequence length="169" mass="19168">MTANTTRPFKWDRVARFSHWLIAALFFANMSVTEEGSDIHRWFGYVILGAIALRLIWGMLTHSEARLTRFIPSLSAARAHFSNLTRGRDHTSSGHNPAAALMIWSLWGLLLVTILTGWAMTRSGEEIEWLEEVHEFAANATLVLVTIHVSAAILMSRFGKRNYIKSMLR</sequence>
<evidence type="ECO:0000256" key="2">
    <source>
        <dbReference type="ARBA" id="ARBA00022475"/>
    </source>
</evidence>
<comment type="subcellular location">
    <subcellularLocation>
        <location evidence="1">Cell membrane</location>
        <topology evidence="1">Multi-pass membrane protein</topology>
    </subcellularLocation>
</comment>
<evidence type="ECO:0000256" key="3">
    <source>
        <dbReference type="ARBA" id="ARBA00022692"/>
    </source>
</evidence>
<dbReference type="EMBL" id="CP114589">
    <property type="protein sequence ID" value="WBA10368.1"/>
    <property type="molecule type" value="Genomic_DNA"/>
</dbReference>
<evidence type="ECO:0000256" key="4">
    <source>
        <dbReference type="ARBA" id="ARBA00022989"/>
    </source>
</evidence>
<evidence type="ECO:0000313" key="9">
    <source>
        <dbReference type="Proteomes" id="UP001164748"/>
    </source>
</evidence>
<organism evidence="8 9">
    <name type="scientific">Salinivibrio kushneri</name>
    <dbReference type="NCBI Taxonomy" id="1908198"/>
    <lineage>
        <taxon>Bacteria</taxon>
        <taxon>Pseudomonadati</taxon>
        <taxon>Pseudomonadota</taxon>
        <taxon>Gammaproteobacteria</taxon>
        <taxon>Vibrionales</taxon>
        <taxon>Vibrionaceae</taxon>
        <taxon>Salinivibrio</taxon>
    </lineage>
</organism>
<keyword evidence="2" id="KW-1003">Cell membrane</keyword>
<dbReference type="AlphaFoldDB" id="A0AA47LSN8"/>
<evidence type="ECO:0000259" key="7">
    <source>
        <dbReference type="Pfam" id="PF01292"/>
    </source>
</evidence>
<dbReference type="GO" id="GO:0009055">
    <property type="term" value="F:electron transfer activity"/>
    <property type="evidence" value="ECO:0007669"/>
    <property type="project" value="InterPro"/>
</dbReference>
<keyword evidence="3 6" id="KW-0812">Transmembrane</keyword>